<evidence type="ECO:0000313" key="8">
    <source>
        <dbReference type="EMBL" id="HFC92941.1"/>
    </source>
</evidence>
<evidence type="ECO:0000256" key="4">
    <source>
        <dbReference type="ARBA" id="ARBA00022777"/>
    </source>
</evidence>
<keyword evidence="6" id="KW-0812">Transmembrane</keyword>
<dbReference type="Pfam" id="PF02518">
    <property type="entry name" value="HATPase_c"/>
    <property type="match status" value="1"/>
</dbReference>
<feature type="transmembrane region" description="Helical" evidence="6">
    <location>
        <begin position="296"/>
        <end position="317"/>
    </location>
</feature>
<proteinExistence type="predicted"/>
<dbReference type="AlphaFoldDB" id="A0A7V2T0K9"/>
<feature type="transmembrane region" description="Helical" evidence="6">
    <location>
        <begin position="20"/>
        <end position="40"/>
    </location>
</feature>
<reference evidence="8" key="1">
    <citation type="journal article" date="2020" name="mSystems">
        <title>Genome- and Community-Level Interaction Insights into Carbon Utilization and Element Cycling Functions of Hydrothermarchaeota in Hydrothermal Sediment.</title>
        <authorList>
            <person name="Zhou Z."/>
            <person name="Liu Y."/>
            <person name="Xu W."/>
            <person name="Pan J."/>
            <person name="Luo Z.H."/>
            <person name="Li M."/>
        </authorList>
    </citation>
    <scope>NUCLEOTIDE SEQUENCE [LARGE SCALE GENOMIC DNA]</scope>
    <source>
        <strain evidence="8">HyVt-493</strain>
    </source>
</reference>
<feature type="domain" description="Histidine kinase/HSP90-like ATPase" evidence="7">
    <location>
        <begin position="585"/>
        <end position="674"/>
    </location>
</feature>
<keyword evidence="6" id="KW-1133">Transmembrane helix</keyword>
<evidence type="ECO:0000256" key="5">
    <source>
        <dbReference type="ARBA" id="ARBA00023012"/>
    </source>
</evidence>
<dbReference type="SUPFAM" id="SSF55874">
    <property type="entry name" value="ATPase domain of HSP90 chaperone/DNA topoisomerase II/histidine kinase"/>
    <property type="match status" value="1"/>
</dbReference>
<dbReference type="Gene3D" id="1.20.5.1930">
    <property type="match status" value="1"/>
</dbReference>
<dbReference type="InterPro" id="IPR003594">
    <property type="entry name" value="HATPase_dom"/>
</dbReference>
<comment type="catalytic activity">
    <reaction evidence="1">
        <text>ATP + protein L-histidine = ADP + protein N-phospho-L-histidine.</text>
        <dbReference type="EC" id="2.7.13.3"/>
    </reaction>
</comment>
<dbReference type="CDD" id="cd16917">
    <property type="entry name" value="HATPase_UhpB-NarQ-NarX-like"/>
    <property type="match status" value="1"/>
</dbReference>
<feature type="transmembrane region" description="Helical" evidence="6">
    <location>
        <begin position="383"/>
        <end position="402"/>
    </location>
</feature>
<evidence type="ECO:0000256" key="1">
    <source>
        <dbReference type="ARBA" id="ARBA00000085"/>
    </source>
</evidence>
<feature type="transmembrane region" description="Helical" evidence="6">
    <location>
        <begin position="414"/>
        <end position="432"/>
    </location>
</feature>
<keyword evidence="5" id="KW-0902">Two-component regulatory system</keyword>
<dbReference type="InterPro" id="IPR036890">
    <property type="entry name" value="HATPase_C_sf"/>
</dbReference>
<feature type="transmembrane region" description="Helical" evidence="6">
    <location>
        <begin position="329"/>
        <end position="349"/>
    </location>
</feature>
<evidence type="ECO:0000256" key="3">
    <source>
        <dbReference type="ARBA" id="ARBA00022679"/>
    </source>
</evidence>
<keyword evidence="6" id="KW-0472">Membrane</keyword>
<dbReference type="PANTHER" id="PTHR24421">
    <property type="entry name" value="NITRATE/NITRITE SENSOR PROTEIN NARX-RELATED"/>
    <property type="match status" value="1"/>
</dbReference>
<gene>
    <name evidence="8" type="ORF">ENJ51_09035</name>
</gene>
<feature type="transmembrane region" description="Helical" evidence="6">
    <location>
        <begin position="236"/>
        <end position="257"/>
    </location>
</feature>
<feature type="transmembrane region" description="Helical" evidence="6">
    <location>
        <begin position="264"/>
        <end position="284"/>
    </location>
</feature>
<dbReference type="GO" id="GO:0004673">
    <property type="term" value="F:protein histidine kinase activity"/>
    <property type="evidence" value="ECO:0007669"/>
    <property type="project" value="UniProtKB-EC"/>
</dbReference>
<keyword evidence="3" id="KW-0808">Transferase</keyword>
<accession>A0A7V2T0K9</accession>
<dbReference type="Gene3D" id="3.30.565.10">
    <property type="entry name" value="Histidine kinase-like ATPase, C-terminal domain"/>
    <property type="match status" value="1"/>
</dbReference>
<dbReference type="Proteomes" id="UP000885750">
    <property type="component" value="Unassembled WGS sequence"/>
</dbReference>
<evidence type="ECO:0000259" key="7">
    <source>
        <dbReference type="Pfam" id="PF02518"/>
    </source>
</evidence>
<comment type="caution">
    <text evidence="8">The sequence shown here is derived from an EMBL/GenBank/DDBJ whole genome shotgun (WGS) entry which is preliminary data.</text>
</comment>
<name>A0A7V2T0K9_LEUMU</name>
<dbReference type="EC" id="2.7.13.3" evidence="2"/>
<dbReference type="InterPro" id="IPR050482">
    <property type="entry name" value="Sensor_HK_TwoCompSys"/>
</dbReference>
<dbReference type="PANTHER" id="PTHR24421:SF10">
    <property type="entry name" value="NITRATE_NITRITE SENSOR PROTEIN NARQ"/>
    <property type="match status" value="1"/>
</dbReference>
<dbReference type="EMBL" id="DRMS01000339">
    <property type="protein sequence ID" value="HFC92941.1"/>
    <property type="molecule type" value="Genomic_DNA"/>
</dbReference>
<organism evidence="8">
    <name type="scientific">Leucothrix mucor</name>
    <dbReference type="NCBI Taxonomy" id="45248"/>
    <lineage>
        <taxon>Bacteria</taxon>
        <taxon>Pseudomonadati</taxon>
        <taxon>Pseudomonadota</taxon>
        <taxon>Gammaproteobacteria</taxon>
        <taxon>Thiotrichales</taxon>
        <taxon>Thiotrichaceae</taxon>
        <taxon>Leucothrix</taxon>
    </lineage>
</organism>
<sequence length="675" mass="76757">MTKYLNAKYWKVQCSQTPLFNLLLPLLFAIIFVILVWQVLQIRFTPVGGSLALSKATLFTDTTGQCKDSIPDSLANAAVVTDSLPDILRKCVEGLKLAHNETTRTVQIPHEWRKDIKKHPEIKTGKVLYHFEYNFLVKPEGLWAIVLPAVSQNVAVYVNDNLIGWSGSFEKPIARNGTRPQMFSIPEGELGEKSNTFDLYVVSQPAINGFLDQVYIGPTEMLKPALNNYYYFRYTLPWTIALTIVVLSIFMLFLWFYRRHETEYGLFALGGFFWLLHLVNQLVVDIPLWSASLWDSLFYISAGLLALVGIFFIHRLLEKSYPLFEKRLLYGALALLVLLLLVPEASWLYSALFQLANLAMLLAAFYIFVLTVIHAFKVKSLEWYALATAIGIIAEFALNDYLMVLGMRPAYEGHYLHFGAPLLLLSFMWILLKRFVNTLQQAEQYNTELKTLNINLENRVEARGEKIRQSFETIRVLEQEQVLLEERSRIMRDMHDGIGVYLTSMLRHLEHDTVDKKQLSEAAHNALNDLRLMIDSLGSASTDLPAMLGMFRTRISIALNACHVELEWHVEELPAINNFGPERALNLLRILQEAFTNALKHSKADRIRLSASSELADDETGHIRIEVSDNGAGFRINNKAGNGLKNMQYRANKIKAELNINTDAKGTQITIILPA</sequence>
<evidence type="ECO:0000256" key="2">
    <source>
        <dbReference type="ARBA" id="ARBA00012438"/>
    </source>
</evidence>
<protein>
    <recommendedName>
        <fullName evidence="2">histidine kinase</fullName>
        <ecNumber evidence="2">2.7.13.3</ecNumber>
    </recommendedName>
</protein>
<dbReference type="GO" id="GO:0000160">
    <property type="term" value="P:phosphorelay signal transduction system"/>
    <property type="evidence" value="ECO:0007669"/>
    <property type="project" value="UniProtKB-KW"/>
</dbReference>
<feature type="transmembrane region" description="Helical" evidence="6">
    <location>
        <begin position="355"/>
        <end position="376"/>
    </location>
</feature>
<evidence type="ECO:0000256" key="6">
    <source>
        <dbReference type="SAM" id="Phobius"/>
    </source>
</evidence>
<keyword evidence="4" id="KW-0418">Kinase</keyword>